<feature type="compositionally biased region" description="Basic and acidic residues" evidence="1">
    <location>
        <begin position="72"/>
        <end position="91"/>
    </location>
</feature>
<organism evidence="2 3">
    <name type="scientific">Verticillium longisporum</name>
    <name type="common">Verticillium dahliae var. longisporum</name>
    <dbReference type="NCBI Taxonomy" id="100787"/>
    <lineage>
        <taxon>Eukaryota</taxon>
        <taxon>Fungi</taxon>
        <taxon>Dikarya</taxon>
        <taxon>Ascomycota</taxon>
        <taxon>Pezizomycotina</taxon>
        <taxon>Sordariomycetes</taxon>
        <taxon>Hypocreomycetidae</taxon>
        <taxon>Glomerellales</taxon>
        <taxon>Plectosphaerellaceae</taxon>
        <taxon>Verticillium</taxon>
    </lineage>
</organism>
<dbReference type="Proteomes" id="UP000045706">
    <property type="component" value="Unassembled WGS sequence"/>
</dbReference>
<evidence type="ECO:0000256" key="1">
    <source>
        <dbReference type="SAM" id="MobiDB-lite"/>
    </source>
</evidence>
<dbReference type="EMBL" id="CVQI01020001">
    <property type="protein sequence ID" value="CRK27267.1"/>
    <property type="molecule type" value="Genomic_DNA"/>
</dbReference>
<name>A0A0G4LZ31_VERLO</name>
<gene>
    <name evidence="2" type="ORF">BN1723_003453</name>
</gene>
<feature type="region of interest" description="Disordered" evidence="1">
    <location>
        <begin position="1"/>
        <end position="106"/>
    </location>
</feature>
<sequence length="124" mass="13623">MPSKRSHNPSLYESAMVIPGLERAMMPRSPPQAKHPKPARQNDAAAAAAMASQTTLVSDTPDTPLGKQLTGDSRKNAGKDQAPKRGMENLIDRAGGGKRRDEQKRWRPCGKEWETSYKVNGTRI</sequence>
<protein>
    <submittedName>
        <fullName evidence="2">Uncharacterized protein</fullName>
    </submittedName>
</protein>
<proteinExistence type="predicted"/>
<evidence type="ECO:0000313" key="2">
    <source>
        <dbReference type="EMBL" id="CRK27267.1"/>
    </source>
</evidence>
<evidence type="ECO:0000313" key="3">
    <source>
        <dbReference type="Proteomes" id="UP000045706"/>
    </source>
</evidence>
<dbReference type="AlphaFoldDB" id="A0A0G4LZ31"/>
<accession>A0A0G4LZ31</accession>
<feature type="compositionally biased region" description="Polar residues" evidence="1">
    <location>
        <begin position="52"/>
        <end position="61"/>
    </location>
</feature>
<reference evidence="3" key="1">
    <citation type="submission" date="2015-05" db="EMBL/GenBank/DDBJ databases">
        <authorList>
            <person name="Fogelqvist Johan"/>
        </authorList>
    </citation>
    <scope>NUCLEOTIDE SEQUENCE [LARGE SCALE GENOMIC DNA]</scope>
</reference>